<keyword evidence="6 8" id="KW-0560">Oxidoreductase</keyword>
<feature type="region of interest" description="Disordered" evidence="9">
    <location>
        <begin position="1"/>
        <end position="24"/>
    </location>
</feature>
<evidence type="ECO:0000256" key="9">
    <source>
        <dbReference type="SAM" id="MobiDB-lite"/>
    </source>
</evidence>
<dbReference type="CDD" id="cd00537">
    <property type="entry name" value="MTHFR"/>
    <property type="match status" value="1"/>
</dbReference>
<dbReference type="UniPathway" id="UPA00193"/>
<evidence type="ECO:0000313" key="10">
    <source>
        <dbReference type="EMBL" id="NIH52214.1"/>
    </source>
</evidence>
<dbReference type="Pfam" id="PF02219">
    <property type="entry name" value="MTHFR"/>
    <property type="match status" value="1"/>
</dbReference>
<dbReference type="GO" id="GO:0035999">
    <property type="term" value="P:tetrahydrofolate interconversion"/>
    <property type="evidence" value="ECO:0007669"/>
    <property type="project" value="UniProtKB-UniPathway"/>
</dbReference>
<evidence type="ECO:0000256" key="3">
    <source>
        <dbReference type="ARBA" id="ARBA00006743"/>
    </source>
</evidence>
<dbReference type="InterPro" id="IPR003171">
    <property type="entry name" value="Mehydrof_redctse-like"/>
</dbReference>
<comment type="catalytic activity">
    <reaction evidence="7">
        <text>(6S)-5-methyl-5,6,7,8-tetrahydrofolate + NAD(+) = (6R)-5,10-methylene-5,6,7,8-tetrahydrofolate + NADH + H(+)</text>
        <dbReference type="Rhea" id="RHEA:19821"/>
        <dbReference type="ChEBI" id="CHEBI:15378"/>
        <dbReference type="ChEBI" id="CHEBI:15636"/>
        <dbReference type="ChEBI" id="CHEBI:18608"/>
        <dbReference type="ChEBI" id="CHEBI:57540"/>
        <dbReference type="ChEBI" id="CHEBI:57945"/>
        <dbReference type="EC" id="1.5.1.54"/>
    </reaction>
    <physiologicalReaction direction="right-to-left" evidence="7">
        <dbReference type="Rhea" id="RHEA:19823"/>
    </physiologicalReaction>
</comment>
<name>A0A7X5QY89_9MICO</name>
<dbReference type="GO" id="GO:0106312">
    <property type="term" value="F:methylenetetrahydrofolate reductase (NADH) activity"/>
    <property type="evidence" value="ECO:0007669"/>
    <property type="project" value="UniProtKB-EC"/>
</dbReference>
<dbReference type="InterPro" id="IPR029041">
    <property type="entry name" value="FAD-linked_oxidoreductase-like"/>
</dbReference>
<dbReference type="AlphaFoldDB" id="A0A7X5QY89"/>
<dbReference type="GO" id="GO:0071949">
    <property type="term" value="F:FAD binding"/>
    <property type="evidence" value="ECO:0007669"/>
    <property type="project" value="TreeGrafter"/>
</dbReference>
<reference evidence="10 11" key="1">
    <citation type="submission" date="2020-02" db="EMBL/GenBank/DDBJ databases">
        <title>Sequencing the genomes of 1000 actinobacteria strains.</title>
        <authorList>
            <person name="Klenk H.-P."/>
        </authorList>
    </citation>
    <scope>NUCLEOTIDE SEQUENCE [LARGE SCALE GENOMIC DNA]</scope>
    <source>
        <strain evidence="10 11">DSM 27960</strain>
    </source>
</reference>
<dbReference type="GO" id="GO:0009086">
    <property type="term" value="P:methionine biosynthetic process"/>
    <property type="evidence" value="ECO:0007669"/>
    <property type="project" value="TreeGrafter"/>
</dbReference>
<keyword evidence="5 8" id="KW-0274">FAD</keyword>
<gene>
    <name evidence="10" type="ORF">FHX76_000082</name>
</gene>
<comment type="pathway">
    <text evidence="2 8">One-carbon metabolism; tetrahydrofolate interconversion.</text>
</comment>
<sequence length="318" mass="33525">MSAGGCSSSITVGGEGSAATATGGQPQRVPFSYEVFPARSSAAALALGHTVQHLAASGPEFISVTYGANGSSRDASLDLLKYIKQHTEARPLAHLTSIGSSKAEIEQLVADFWQAGVYDFLALRGDPPRGVSEADVELGEVPNTVEFVDLIQSILKRQSGATGRVCIAAFPNKHPRSETINDDINVLLAKQDAGAAFAITQLFFHADDYLRFVDAASRAGVRIPILPGLMPVSTSAQLLKVAELAGEQAPDDLLARLEAAGGYGPECGVEHTVGLASRLVSEGAPGIHLYTFNRHQSVLAVLRELGLLTNHPFEKELA</sequence>
<evidence type="ECO:0000313" key="11">
    <source>
        <dbReference type="Proteomes" id="UP000541033"/>
    </source>
</evidence>
<evidence type="ECO:0000256" key="1">
    <source>
        <dbReference type="ARBA" id="ARBA00001974"/>
    </source>
</evidence>
<dbReference type="GO" id="GO:0005829">
    <property type="term" value="C:cytosol"/>
    <property type="evidence" value="ECO:0007669"/>
    <property type="project" value="TreeGrafter"/>
</dbReference>
<keyword evidence="4 8" id="KW-0285">Flavoprotein</keyword>
<evidence type="ECO:0000256" key="2">
    <source>
        <dbReference type="ARBA" id="ARBA00004777"/>
    </source>
</evidence>
<comment type="cofactor">
    <cofactor evidence="1 8">
        <name>FAD</name>
        <dbReference type="ChEBI" id="CHEBI:57692"/>
    </cofactor>
</comment>
<dbReference type="Proteomes" id="UP000541033">
    <property type="component" value="Unassembled WGS sequence"/>
</dbReference>
<protein>
    <recommendedName>
        <fullName evidence="8">Methylenetetrahydrofolate reductase</fullName>
    </recommendedName>
</protein>
<comment type="caution">
    <text evidence="10">The sequence shown here is derived from an EMBL/GenBank/DDBJ whole genome shotgun (WGS) entry which is preliminary data.</text>
</comment>
<evidence type="ECO:0000256" key="6">
    <source>
        <dbReference type="ARBA" id="ARBA00023002"/>
    </source>
</evidence>
<dbReference type="Gene3D" id="3.20.20.220">
    <property type="match status" value="1"/>
</dbReference>
<dbReference type="SUPFAM" id="SSF51730">
    <property type="entry name" value="FAD-linked oxidoreductase"/>
    <property type="match status" value="1"/>
</dbReference>
<dbReference type="PANTHER" id="PTHR45754">
    <property type="entry name" value="METHYLENETETRAHYDROFOLATE REDUCTASE"/>
    <property type="match status" value="1"/>
</dbReference>
<comment type="similarity">
    <text evidence="3 8">Belongs to the methylenetetrahydrofolate reductase family.</text>
</comment>
<dbReference type="RefSeq" id="WP_341777813.1">
    <property type="nucleotide sequence ID" value="NZ_JAAMOX010000001.1"/>
</dbReference>
<evidence type="ECO:0000256" key="8">
    <source>
        <dbReference type="RuleBase" id="RU003862"/>
    </source>
</evidence>
<proteinExistence type="inferred from homology"/>
<accession>A0A7X5QY89</accession>
<organism evidence="10 11">
    <name type="scientific">Lysinibacter cavernae</name>
    <dbReference type="NCBI Taxonomy" id="1640652"/>
    <lineage>
        <taxon>Bacteria</taxon>
        <taxon>Bacillati</taxon>
        <taxon>Actinomycetota</taxon>
        <taxon>Actinomycetes</taxon>
        <taxon>Micrococcales</taxon>
        <taxon>Microbacteriaceae</taxon>
        <taxon>Lysinibacter</taxon>
    </lineage>
</organism>
<evidence type="ECO:0000256" key="4">
    <source>
        <dbReference type="ARBA" id="ARBA00022630"/>
    </source>
</evidence>
<dbReference type="PANTHER" id="PTHR45754:SF3">
    <property type="entry name" value="METHYLENETETRAHYDROFOLATE REDUCTASE (NADPH)"/>
    <property type="match status" value="1"/>
</dbReference>
<evidence type="ECO:0000256" key="7">
    <source>
        <dbReference type="ARBA" id="ARBA00048628"/>
    </source>
</evidence>
<keyword evidence="11" id="KW-1185">Reference proteome</keyword>
<feature type="compositionally biased region" description="Polar residues" evidence="9">
    <location>
        <begin position="1"/>
        <end position="10"/>
    </location>
</feature>
<evidence type="ECO:0000256" key="5">
    <source>
        <dbReference type="ARBA" id="ARBA00022827"/>
    </source>
</evidence>
<dbReference type="EMBL" id="JAAMOX010000001">
    <property type="protein sequence ID" value="NIH52214.1"/>
    <property type="molecule type" value="Genomic_DNA"/>
</dbReference>